<dbReference type="GO" id="GO:0005524">
    <property type="term" value="F:ATP binding"/>
    <property type="evidence" value="ECO:0007669"/>
    <property type="project" value="UniProtKB-KW"/>
</dbReference>
<feature type="transmembrane region" description="Helical" evidence="11">
    <location>
        <begin position="413"/>
        <end position="432"/>
    </location>
</feature>
<feature type="transmembrane region" description="Helical" evidence="11">
    <location>
        <begin position="438"/>
        <end position="455"/>
    </location>
</feature>
<dbReference type="PROSITE" id="PS00211">
    <property type="entry name" value="ABC_TRANSPORTER_1"/>
    <property type="match status" value="1"/>
</dbReference>
<comment type="caution">
    <text evidence="14">The sequence shown here is derived from an EMBL/GenBank/DDBJ whole genome shotgun (WGS) entry which is preliminary data.</text>
</comment>
<dbReference type="CDD" id="cd18596">
    <property type="entry name" value="ABC_6TM_VMR1_D1_like"/>
    <property type="match status" value="1"/>
</dbReference>
<keyword evidence="4 11" id="KW-0812">Transmembrane</keyword>
<feature type="transmembrane region" description="Helical" evidence="11">
    <location>
        <begin position="263"/>
        <end position="288"/>
    </location>
</feature>
<feature type="transmembrane region" description="Helical" evidence="11">
    <location>
        <begin position="168"/>
        <end position="189"/>
    </location>
</feature>
<dbReference type="InterPro" id="IPR017871">
    <property type="entry name" value="ABC_transporter-like_CS"/>
</dbReference>
<evidence type="ECO:0000256" key="9">
    <source>
        <dbReference type="ARBA" id="ARBA00023136"/>
    </source>
</evidence>
<feature type="transmembrane region" description="Helical" evidence="11">
    <location>
        <begin position="99"/>
        <end position="122"/>
    </location>
</feature>
<dbReference type="CDD" id="cd18604">
    <property type="entry name" value="ABC_6TM_VMR1_D2_like"/>
    <property type="match status" value="1"/>
</dbReference>
<dbReference type="FunFam" id="1.20.1560.10:FF:000013">
    <property type="entry name" value="ABC transporter C family member 2"/>
    <property type="match status" value="1"/>
</dbReference>
<feature type="transmembrane region" description="Helical" evidence="11">
    <location>
        <begin position="991"/>
        <end position="1015"/>
    </location>
</feature>
<dbReference type="CDD" id="cd03250">
    <property type="entry name" value="ABCC_MRP_domain1"/>
    <property type="match status" value="1"/>
</dbReference>
<dbReference type="SUPFAM" id="SSF90123">
    <property type="entry name" value="ABC transporter transmembrane region"/>
    <property type="match status" value="2"/>
</dbReference>
<organism evidence="14 15">
    <name type="scientific">Lasiosphaeris hirsuta</name>
    <dbReference type="NCBI Taxonomy" id="260670"/>
    <lineage>
        <taxon>Eukaryota</taxon>
        <taxon>Fungi</taxon>
        <taxon>Dikarya</taxon>
        <taxon>Ascomycota</taxon>
        <taxon>Pezizomycotina</taxon>
        <taxon>Sordariomycetes</taxon>
        <taxon>Sordariomycetidae</taxon>
        <taxon>Sordariales</taxon>
        <taxon>Lasiosphaeriaceae</taxon>
        <taxon>Lasiosphaeris</taxon>
    </lineage>
</organism>
<dbReference type="Gene3D" id="3.40.50.300">
    <property type="entry name" value="P-loop containing nucleotide triphosphate hydrolases"/>
    <property type="match status" value="2"/>
</dbReference>
<evidence type="ECO:0000256" key="8">
    <source>
        <dbReference type="ARBA" id="ARBA00022989"/>
    </source>
</evidence>
<dbReference type="Pfam" id="PF00664">
    <property type="entry name" value="ABC_membrane"/>
    <property type="match status" value="2"/>
</dbReference>
<dbReference type="PROSITE" id="PS50893">
    <property type="entry name" value="ABC_TRANSPORTER_2"/>
    <property type="match status" value="2"/>
</dbReference>
<evidence type="ECO:0000256" key="6">
    <source>
        <dbReference type="ARBA" id="ARBA00022741"/>
    </source>
</evidence>
<dbReference type="Gene3D" id="1.20.1560.10">
    <property type="entry name" value="ABC transporter type 1, transmembrane domain"/>
    <property type="match status" value="2"/>
</dbReference>
<evidence type="ECO:0000256" key="11">
    <source>
        <dbReference type="SAM" id="Phobius"/>
    </source>
</evidence>
<accession>A0AA40DIM2</accession>
<feature type="transmembrane region" description="Helical" evidence="11">
    <location>
        <begin position="519"/>
        <end position="540"/>
    </location>
</feature>
<keyword evidence="8 11" id="KW-1133">Transmembrane helix</keyword>
<dbReference type="PANTHER" id="PTHR24223">
    <property type="entry name" value="ATP-BINDING CASSETTE SUB-FAMILY C"/>
    <property type="match status" value="1"/>
</dbReference>
<feature type="transmembrane region" description="Helical" evidence="11">
    <location>
        <begin position="134"/>
        <end position="156"/>
    </location>
</feature>
<dbReference type="Proteomes" id="UP001172102">
    <property type="component" value="Unassembled WGS sequence"/>
</dbReference>
<gene>
    <name evidence="14" type="ORF">B0H67DRAFT_500790</name>
</gene>
<evidence type="ECO:0000256" key="10">
    <source>
        <dbReference type="SAM" id="MobiDB-lite"/>
    </source>
</evidence>
<dbReference type="FunFam" id="3.40.50.300:FF:000610">
    <property type="entry name" value="Multidrug resistance-associated ABC transporter"/>
    <property type="match status" value="1"/>
</dbReference>
<dbReference type="GO" id="GO:0016020">
    <property type="term" value="C:membrane"/>
    <property type="evidence" value="ECO:0007669"/>
    <property type="project" value="UniProtKB-SubCell"/>
</dbReference>
<dbReference type="InterPro" id="IPR050173">
    <property type="entry name" value="ABC_transporter_C-like"/>
</dbReference>
<dbReference type="SUPFAM" id="SSF52540">
    <property type="entry name" value="P-loop containing nucleoside triphosphate hydrolases"/>
    <property type="match status" value="2"/>
</dbReference>
<evidence type="ECO:0000313" key="15">
    <source>
        <dbReference type="Proteomes" id="UP001172102"/>
    </source>
</evidence>
<feature type="transmembrane region" description="Helical" evidence="11">
    <location>
        <begin position="12"/>
        <end position="30"/>
    </location>
</feature>
<keyword evidence="3" id="KW-0813">Transport</keyword>
<evidence type="ECO:0000259" key="13">
    <source>
        <dbReference type="PROSITE" id="PS50929"/>
    </source>
</evidence>
<feature type="domain" description="ABC transmembrane type-1" evidence="13">
    <location>
        <begin position="275"/>
        <end position="578"/>
    </location>
</feature>
<feature type="domain" description="ABC transporter" evidence="12">
    <location>
        <begin position="607"/>
        <end position="857"/>
    </location>
</feature>
<evidence type="ECO:0000256" key="7">
    <source>
        <dbReference type="ARBA" id="ARBA00022840"/>
    </source>
</evidence>
<name>A0AA40DIM2_9PEZI</name>
<evidence type="ECO:0000313" key="14">
    <source>
        <dbReference type="EMBL" id="KAK0701328.1"/>
    </source>
</evidence>
<keyword evidence="7" id="KW-0067">ATP-binding</keyword>
<dbReference type="InterPro" id="IPR003593">
    <property type="entry name" value="AAA+_ATPase"/>
</dbReference>
<dbReference type="CDD" id="cd03244">
    <property type="entry name" value="ABCC_MRP_domain2"/>
    <property type="match status" value="1"/>
</dbReference>
<reference evidence="14" key="1">
    <citation type="submission" date="2023-06" db="EMBL/GenBank/DDBJ databases">
        <title>Genome-scale phylogeny and comparative genomics of the fungal order Sordariales.</title>
        <authorList>
            <consortium name="Lawrence Berkeley National Laboratory"/>
            <person name="Hensen N."/>
            <person name="Bonometti L."/>
            <person name="Westerberg I."/>
            <person name="Brannstrom I.O."/>
            <person name="Guillou S."/>
            <person name="Cros-Aarteil S."/>
            <person name="Calhoun S."/>
            <person name="Haridas S."/>
            <person name="Kuo A."/>
            <person name="Mondo S."/>
            <person name="Pangilinan J."/>
            <person name="Riley R."/>
            <person name="Labutti K."/>
            <person name="Andreopoulos B."/>
            <person name="Lipzen A."/>
            <person name="Chen C."/>
            <person name="Yanf M."/>
            <person name="Daum C."/>
            <person name="Ng V."/>
            <person name="Clum A."/>
            <person name="Steindorff A."/>
            <person name="Ohm R."/>
            <person name="Martin F."/>
            <person name="Silar P."/>
            <person name="Natvig D."/>
            <person name="Lalanne C."/>
            <person name="Gautier V."/>
            <person name="Ament-Velasquez S.L."/>
            <person name="Kruys A."/>
            <person name="Hutchinson M.I."/>
            <person name="Powell A.J."/>
            <person name="Barry K."/>
            <person name="Miller A.N."/>
            <person name="Grigoriev I.V."/>
            <person name="Debuchy R."/>
            <person name="Gladieux P."/>
            <person name="Thoren M.H."/>
            <person name="Johannesson H."/>
        </authorList>
    </citation>
    <scope>NUCLEOTIDE SEQUENCE</scope>
    <source>
        <strain evidence="14">SMH4607-1</strain>
    </source>
</reference>
<evidence type="ECO:0000256" key="5">
    <source>
        <dbReference type="ARBA" id="ARBA00022737"/>
    </source>
</evidence>
<dbReference type="InterPro" id="IPR003439">
    <property type="entry name" value="ABC_transporter-like_ATP-bd"/>
</dbReference>
<evidence type="ECO:0000259" key="12">
    <source>
        <dbReference type="PROSITE" id="PS50893"/>
    </source>
</evidence>
<feature type="transmembrane region" description="Helical" evidence="11">
    <location>
        <begin position="921"/>
        <end position="939"/>
    </location>
</feature>
<comment type="subcellular location">
    <subcellularLocation>
        <location evidence="1">Membrane</location>
        <topology evidence="1">Multi-pass membrane protein</topology>
    </subcellularLocation>
</comment>
<dbReference type="InterPro" id="IPR036640">
    <property type="entry name" value="ABC1_TM_sf"/>
</dbReference>
<comment type="similarity">
    <text evidence="2">Belongs to the ABC transporter superfamily. ABCC family. Conjugate transporter (TC 3.A.1.208) subfamily.</text>
</comment>
<evidence type="ECO:0000256" key="2">
    <source>
        <dbReference type="ARBA" id="ARBA00009726"/>
    </source>
</evidence>
<dbReference type="EMBL" id="JAUKUA010000010">
    <property type="protein sequence ID" value="KAK0701328.1"/>
    <property type="molecule type" value="Genomic_DNA"/>
</dbReference>
<sequence length="1541" mass="166693">MESLAPSEPALVSSLVALPLAFLLSIPAALRVAKGPFRHVPPEFQRTKTYSDEDGEATDSDQLWRVSGRWQRVTALVSSVAGLTASLVVLLPSPRPNGYTIAFVAQSGIWVLVVLQTAALFFESWPTERFRLGKYVACTAVLTSLSPGLTLCFGFVSDHTSGTAIPLVQARSAQLIATLTCMACSAMIPRRPDVFHDGRLVDRQSTVSTLSKFSFGWASDILQQVAKNPDLGPEDLPELPHAARSDVLLARLERRRASGRQPLWQLIVATHFGPLLFQILVGMLSAVMNFGPQVALFGILKALESRESDTTQTSIFPSSPWLWVFVLGSAMVLNSVLGARLSWIVLCRVGTPIQSELVSMIFAKSMKLKNSTMSPQNKAEAGGQPGNSAGQRSVVTLAAVDARRIALFASSQYLVSVALVEILVACGLLFSLIGIESLLAGLTVAALVTPLNIFLTRRVAHVQGSLMKATDGRISALVECLQGIRQVKFSALEGQWQARILARRQVELGCFWTAAKYHVALISLWLFLPIIMSAVSLSIYSLTHGTLTASVAFTATSIFSNLDAALAGLPGLLSRAVNASVSARRIEAFLDLAEKEKTTSLETSISMRGATVAWPAPVDAKPDPDRFLLANLNLDFPVKGFTLIAGRTGCGKTLLLTSILGDCNIVSGVIHVPAPPTAVDRHDDLASPANWVIDNALAYVSQTPWIENATVRDNILMGLPYVELRYHQVLFATCLEKDLDMFSDGDLTDIGANGANLSGGQKWRIAFARALYSRAGTLVIDDIFSALDAHTSHHILENGLTGEIAEGRTRILATHHVGLCMPRADYCVILDQGCVHAGSVEALAQANILSHLGLSAETAGGEAGVETKTPQKPRFQSSEVEQRPNRVRSAAPLKFVQDEERATGSNSWALYVNYLMGGKQVVSWALAIIAFAIFTSLMIGRSLWMSVWTGSTAGNGGLKQRVLLISSQQTFVLPPGLVSSRILVREGDSHLSWYIGMYVGISVATCVMGAVRALLVFSATLGSSRNLFESLLHTVLRAPMRWFDTVPQGRILNRFVADMSLLDTDLSFDILFGLQRCLEMIGIAATAALVCPPLMLPAIVFLALCVRLGSVFLAGAREIKRMESVARSPIYEQLDSCIQGLATIRAFGLVEGYIRMMHRKINDHARASWHLSSLNSWITLRLTLMVAFFSAVTAAVVVHLGSIPASAAGLILSLVLRYNLSMVQAVKQCANLEMDMSAVERVVEYATVATEDQGGKEVPAAWPSEGLLQVENLVAGYAPELPPSLDGLSFTILPNQRVGIVGRTGAGKSSLSLALFRFLEARSGRICIDGIDISKIKLQDLRSRLAIIPQDPVLFSGSLRANIDPFNQYEDMELYEALEKSCLVQRHADGALILPAEEEMSAFPSLSTFVSAGGYNLSQGQRQLICLARAVLSRPKILVMDEATSAIDMETDASIQKSLRSEFGRNSTTLLVVAHRLSTVADFDSIIVMDAGRVVEFDSPRNLMGIRGGIFRSLVERSGEREELLQIIFGGEAEGGIPGWN</sequence>
<feature type="domain" description="ABC transmembrane type-1" evidence="13">
    <location>
        <begin position="925"/>
        <end position="1234"/>
    </location>
</feature>
<feature type="transmembrane region" description="Helical" evidence="11">
    <location>
        <begin position="321"/>
        <end position="346"/>
    </location>
</feature>
<dbReference type="InterPro" id="IPR027417">
    <property type="entry name" value="P-loop_NTPase"/>
</dbReference>
<dbReference type="InterPro" id="IPR011527">
    <property type="entry name" value="ABC1_TM_dom"/>
</dbReference>
<keyword evidence="15" id="KW-1185">Reference proteome</keyword>
<dbReference type="PANTHER" id="PTHR24223:SF456">
    <property type="entry name" value="MULTIDRUG RESISTANCE-ASSOCIATED PROTEIN LETHAL(2)03659"/>
    <property type="match status" value="1"/>
</dbReference>
<feature type="transmembrane region" description="Helical" evidence="11">
    <location>
        <begin position="73"/>
        <end position="93"/>
    </location>
</feature>
<feature type="compositionally biased region" description="Polar residues" evidence="10">
    <location>
        <begin position="868"/>
        <end position="879"/>
    </location>
</feature>
<feature type="domain" description="ABC transporter" evidence="12">
    <location>
        <begin position="1268"/>
        <end position="1516"/>
    </location>
</feature>
<feature type="region of interest" description="Disordered" evidence="10">
    <location>
        <begin position="860"/>
        <end position="883"/>
    </location>
</feature>
<evidence type="ECO:0000256" key="1">
    <source>
        <dbReference type="ARBA" id="ARBA00004141"/>
    </source>
</evidence>
<evidence type="ECO:0000256" key="4">
    <source>
        <dbReference type="ARBA" id="ARBA00022692"/>
    </source>
</evidence>
<dbReference type="GO" id="GO:0016887">
    <property type="term" value="F:ATP hydrolysis activity"/>
    <property type="evidence" value="ECO:0007669"/>
    <property type="project" value="InterPro"/>
</dbReference>
<dbReference type="SMART" id="SM00382">
    <property type="entry name" value="AAA"/>
    <property type="match status" value="2"/>
</dbReference>
<dbReference type="PROSITE" id="PS50929">
    <property type="entry name" value="ABC_TM1F"/>
    <property type="match status" value="2"/>
</dbReference>
<keyword evidence="6" id="KW-0547">Nucleotide-binding</keyword>
<keyword evidence="5" id="KW-0677">Repeat</keyword>
<evidence type="ECO:0000256" key="3">
    <source>
        <dbReference type="ARBA" id="ARBA00022448"/>
    </source>
</evidence>
<protein>
    <submittedName>
        <fullName evidence="14">Multidrug resistance-associated protein</fullName>
    </submittedName>
</protein>
<dbReference type="Pfam" id="PF00005">
    <property type="entry name" value="ABC_tran"/>
    <property type="match status" value="2"/>
</dbReference>
<dbReference type="GO" id="GO:0140359">
    <property type="term" value="F:ABC-type transporter activity"/>
    <property type="evidence" value="ECO:0007669"/>
    <property type="project" value="InterPro"/>
</dbReference>
<keyword evidence="9 11" id="KW-0472">Membrane</keyword>
<dbReference type="GO" id="GO:0005737">
    <property type="term" value="C:cytoplasm"/>
    <property type="evidence" value="ECO:0007669"/>
    <property type="project" value="UniProtKB-ARBA"/>
</dbReference>
<proteinExistence type="inferred from homology"/>